<evidence type="ECO:0000313" key="2">
    <source>
        <dbReference type="Proteomes" id="UP001151760"/>
    </source>
</evidence>
<dbReference type="EMBL" id="BQNB010021131">
    <property type="protein sequence ID" value="GJU03213.1"/>
    <property type="molecule type" value="Genomic_DNA"/>
</dbReference>
<reference evidence="1" key="1">
    <citation type="journal article" date="2022" name="Int. J. Mol. Sci.">
        <title>Draft Genome of Tanacetum Coccineum: Genomic Comparison of Closely Related Tanacetum-Family Plants.</title>
        <authorList>
            <person name="Yamashiro T."/>
            <person name="Shiraishi A."/>
            <person name="Nakayama K."/>
            <person name="Satake H."/>
        </authorList>
    </citation>
    <scope>NUCLEOTIDE SEQUENCE</scope>
</reference>
<feature type="non-terminal residue" evidence="1">
    <location>
        <position position="1"/>
    </location>
</feature>
<organism evidence="1 2">
    <name type="scientific">Tanacetum coccineum</name>
    <dbReference type="NCBI Taxonomy" id="301880"/>
    <lineage>
        <taxon>Eukaryota</taxon>
        <taxon>Viridiplantae</taxon>
        <taxon>Streptophyta</taxon>
        <taxon>Embryophyta</taxon>
        <taxon>Tracheophyta</taxon>
        <taxon>Spermatophyta</taxon>
        <taxon>Magnoliopsida</taxon>
        <taxon>eudicotyledons</taxon>
        <taxon>Gunneridae</taxon>
        <taxon>Pentapetalae</taxon>
        <taxon>asterids</taxon>
        <taxon>campanulids</taxon>
        <taxon>Asterales</taxon>
        <taxon>Asteraceae</taxon>
        <taxon>Asteroideae</taxon>
        <taxon>Anthemideae</taxon>
        <taxon>Anthemidinae</taxon>
        <taxon>Tanacetum</taxon>
    </lineage>
</organism>
<comment type="caution">
    <text evidence="1">The sequence shown here is derived from an EMBL/GenBank/DDBJ whole genome shotgun (WGS) entry which is preliminary data.</text>
</comment>
<name>A0ABQ5IVI1_9ASTR</name>
<sequence length="66" mass="7573">VNLDNSTNNVLIPLDSWTSRLLEYRLPLSGNKDALCGCFNCDRINVSRSYDEVPPKFKNDMPLRDK</sequence>
<keyword evidence="2" id="KW-1185">Reference proteome</keyword>
<accession>A0ABQ5IVI1</accession>
<reference evidence="1" key="2">
    <citation type="submission" date="2022-01" db="EMBL/GenBank/DDBJ databases">
        <authorList>
            <person name="Yamashiro T."/>
            <person name="Shiraishi A."/>
            <person name="Satake H."/>
            <person name="Nakayama K."/>
        </authorList>
    </citation>
    <scope>NUCLEOTIDE SEQUENCE</scope>
</reference>
<evidence type="ECO:0000313" key="1">
    <source>
        <dbReference type="EMBL" id="GJU03213.1"/>
    </source>
</evidence>
<proteinExistence type="predicted"/>
<dbReference type="Proteomes" id="UP001151760">
    <property type="component" value="Unassembled WGS sequence"/>
</dbReference>
<protein>
    <submittedName>
        <fullName evidence="1">Uncharacterized protein</fullName>
    </submittedName>
</protein>
<gene>
    <name evidence="1" type="ORF">Tco_1113551</name>
</gene>